<evidence type="ECO:0000313" key="4">
    <source>
        <dbReference type="EMBL" id="ANY67669.1"/>
    </source>
</evidence>
<feature type="compositionally biased region" description="Low complexity" evidence="1">
    <location>
        <begin position="393"/>
        <end position="427"/>
    </location>
</feature>
<feature type="region of interest" description="Disordered" evidence="1">
    <location>
        <begin position="329"/>
        <end position="361"/>
    </location>
</feature>
<feature type="region of interest" description="Disordered" evidence="1">
    <location>
        <begin position="382"/>
        <end position="434"/>
    </location>
</feature>
<dbReference type="Pfam" id="PF20382">
    <property type="entry name" value="DUF6677"/>
    <property type="match status" value="1"/>
</dbReference>
<feature type="transmembrane region" description="Helical" evidence="2">
    <location>
        <begin position="224"/>
        <end position="244"/>
    </location>
</feature>
<keyword evidence="2" id="KW-0472">Membrane</keyword>
<evidence type="ECO:0000256" key="2">
    <source>
        <dbReference type="SAM" id="Phobius"/>
    </source>
</evidence>
<feature type="transmembrane region" description="Helical" evidence="2">
    <location>
        <begin position="133"/>
        <end position="151"/>
    </location>
</feature>
<accession>A0A1B2DIZ9</accession>
<sequence length="643" mass="69220">MQEHGMKTGRRKSRLLTVLLAFLWPGAGHLYTGEYTRGLLLAAGILLDGGTIVRLADADGAKHLLLIVYLGLALPVFYFISVYDALQSLDRRTETQPGLKLRDGILIMVAGMLLMLLLMLRQPTTLFTWFDDAANYAVGPVLGLLAVGLVLRQRLAAVFRLGSFTAALFIAAAGGLLLWDEIHSSNVFALMRYWWPALFICLGGELVAYSLLQRRTRKQLRLDLIGSMAAVVIAGFGFLVTQYADLPFRWIDQYVDLNGAQDYGEEKGFHYQKEVLVVPMEEKTTAIQIYNVNGKVTLQSGNNDYISVDTEVWVDIDNQAEADKMAEKAKIEASSSGEKITLQAKSSSYGDNGTRKPRINITVTVPRLPNVQVEEIAEPDLDLESDDPTAQENNTPNPSSSNSSNNVEQASASIATTTSTPQQSPQQVEEQKDELPMRQLSILVHTDNGPIKIKNLDAPGGVELSSDTGEILAEGINGSIQAKANNGTITLRHITGDASITLLNGAVTAASITGNVFAEATNGALKMTSISGDIEADTKNGKININEASGSVKAATLNGGIELASSVVGGDWDVDSSVGEIKLTVPQYGSYTVYGSVTFGAITTNLPLEVSKKTVRGTVGDGKYRLQINANNSIAIQYAGAEQ</sequence>
<feature type="transmembrane region" description="Helical" evidence="2">
    <location>
        <begin position="193"/>
        <end position="212"/>
    </location>
</feature>
<feature type="transmembrane region" description="Helical" evidence="2">
    <location>
        <begin position="104"/>
        <end position="121"/>
    </location>
</feature>
<feature type="compositionally biased region" description="Polar residues" evidence="1">
    <location>
        <begin position="333"/>
        <end position="351"/>
    </location>
</feature>
<keyword evidence="2" id="KW-1133">Transmembrane helix</keyword>
<feature type="transmembrane region" description="Helical" evidence="2">
    <location>
        <begin position="158"/>
        <end position="178"/>
    </location>
</feature>
<gene>
    <name evidence="4" type="ORF">BBD42_15145</name>
</gene>
<feature type="transmembrane region" description="Helical" evidence="2">
    <location>
        <begin position="64"/>
        <end position="83"/>
    </location>
</feature>
<dbReference type="AlphaFoldDB" id="A0A1B2DIZ9"/>
<organism evidence="4">
    <name type="scientific">Paenibacillus sp. BIHB 4019</name>
    <dbReference type="NCBI Taxonomy" id="1870819"/>
    <lineage>
        <taxon>Bacteria</taxon>
        <taxon>Bacillati</taxon>
        <taxon>Bacillota</taxon>
        <taxon>Bacilli</taxon>
        <taxon>Bacillales</taxon>
        <taxon>Paenibacillaceae</taxon>
        <taxon>Paenibacillus</taxon>
    </lineage>
</organism>
<protein>
    <recommendedName>
        <fullName evidence="3">DUF6677 domain-containing protein</fullName>
    </recommendedName>
</protein>
<proteinExistence type="predicted"/>
<keyword evidence="2" id="KW-0812">Transmembrane</keyword>
<dbReference type="InterPro" id="IPR046499">
    <property type="entry name" value="DUF6677"/>
</dbReference>
<name>A0A1B2DIZ9_9BACL</name>
<evidence type="ECO:0000259" key="3">
    <source>
        <dbReference type="Pfam" id="PF20382"/>
    </source>
</evidence>
<evidence type="ECO:0000256" key="1">
    <source>
        <dbReference type="SAM" id="MobiDB-lite"/>
    </source>
</evidence>
<feature type="domain" description="DUF6677" evidence="3">
    <location>
        <begin position="17"/>
        <end position="116"/>
    </location>
</feature>
<dbReference type="EMBL" id="CP016808">
    <property type="protein sequence ID" value="ANY67669.1"/>
    <property type="molecule type" value="Genomic_DNA"/>
</dbReference>
<reference evidence="4" key="1">
    <citation type="submission" date="2016-08" db="EMBL/GenBank/DDBJ databases">
        <title>Complete Genome Seqeunce of Paenibacillus sp. BIHB 4019 from tea rhizoplane.</title>
        <authorList>
            <person name="Thakur R."/>
            <person name="Swarnkar M.K."/>
            <person name="Gulati A."/>
        </authorList>
    </citation>
    <scope>NUCLEOTIDE SEQUENCE [LARGE SCALE GENOMIC DNA]</scope>
    <source>
        <strain evidence="4">BIHB4019</strain>
    </source>
</reference>